<dbReference type="GO" id="GO:0003676">
    <property type="term" value="F:nucleic acid binding"/>
    <property type="evidence" value="ECO:0007669"/>
    <property type="project" value="InterPro"/>
</dbReference>
<evidence type="ECO:0000256" key="1">
    <source>
        <dbReference type="SAM" id="MobiDB-lite"/>
    </source>
</evidence>
<feature type="compositionally biased region" description="Low complexity" evidence="1">
    <location>
        <begin position="99"/>
        <end position="120"/>
    </location>
</feature>
<name>A0A0H5RAC1_9EUKA</name>
<feature type="compositionally biased region" description="Basic residues" evidence="1">
    <location>
        <begin position="65"/>
        <end position="75"/>
    </location>
</feature>
<dbReference type="SMART" id="SM00443">
    <property type="entry name" value="G_patch"/>
    <property type="match status" value="1"/>
</dbReference>
<dbReference type="PANTHER" id="PTHR23149">
    <property type="entry name" value="G PATCH DOMAIN CONTAINING PROTEIN"/>
    <property type="match status" value="1"/>
</dbReference>
<dbReference type="InterPro" id="IPR000467">
    <property type="entry name" value="G_patch_dom"/>
</dbReference>
<dbReference type="PROSITE" id="PS50174">
    <property type="entry name" value="G_PATCH"/>
    <property type="match status" value="1"/>
</dbReference>
<dbReference type="Pfam" id="PF01585">
    <property type="entry name" value="G-patch"/>
    <property type="match status" value="1"/>
</dbReference>
<dbReference type="AlphaFoldDB" id="A0A0H5RAC1"/>
<reference evidence="3" key="1">
    <citation type="submission" date="2015-04" db="EMBL/GenBank/DDBJ databases">
        <title>The genome sequence of the plant pathogenic Rhizarian Plasmodiophora brassicae reveals insights in its biotrophic life cycle and the origin of chitin synthesis.</title>
        <authorList>
            <person name="Schwelm A."/>
            <person name="Fogelqvist J."/>
            <person name="Knaust A."/>
            <person name="Julke S."/>
            <person name="Lilja T."/>
            <person name="Dhandapani V."/>
            <person name="Bonilla-Rosso G."/>
            <person name="Karlsson M."/>
            <person name="Shevchenko A."/>
            <person name="Choi S.R."/>
            <person name="Kim H.G."/>
            <person name="Park J.Y."/>
            <person name="Lim Y.P."/>
            <person name="Ludwig-Muller J."/>
            <person name="Dixelius C."/>
        </authorList>
    </citation>
    <scope>NUCLEOTIDE SEQUENCE</scope>
    <source>
        <tissue evidence="3">Potato root galls</tissue>
    </source>
</reference>
<proteinExistence type="predicted"/>
<feature type="domain" description="G-patch" evidence="2">
    <location>
        <begin position="1"/>
        <end position="45"/>
    </location>
</feature>
<protein>
    <recommendedName>
        <fullName evidence="2">G-patch domain-containing protein</fullName>
    </recommendedName>
</protein>
<organism evidence="3">
    <name type="scientific">Spongospora subterranea</name>
    <dbReference type="NCBI Taxonomy" id="70186"/>
    <lineage>
        <taxon>Eukaryota</taxon>
        <taxon>Sar</taxon>
        <taxon>Rhizaria</taxon>
        <taxon>Endomyxa</taxon>
        <taxon>Phytomyxea</taxon>
        <taxon>Plasmodiophorida</taxon>
        <taxon>Plasmodiophoridae</taxon>
        <taxon>Spongospora</taxon>
    </lineage>
</organism>
<dbReference type="EMBL" id="HACM01010658">
    <property type="protein sequence ID" value="CRZ11100.1"/>
    <property type="molecule type" value="Transcribed_RNA"/>
</dbReference>
<sequence>MKAFNMLQKMGWQPGQGLGKHEQGNSRPVSTIIKPDNSGIGMNEDWSNDFENMYDKLAKSLTVKSSKKNSKKRKSKECELKLSRSSASEDPSLGKTFVKSTTSAKPNSSSKPKSAKPPKTMYNSRMSGKLKRLSRQDGEVSANIQKIITKSWPFL</sequence>
<dbReference type="InterPro" id="IPR050656">
    <property type="entry name" value="PINX1"/>
</dbReference>
<feature type="region of interest" description="Disordered" evidence="1">
    <location>
        <begin position="61"/>
        <end position="139"/>
    </location>
</feature>
<accession>A0A0H5RAC1</accession>
<feature type="region of interest" description="Disordered" evidence="1">
    <location>
        <begin position="1"/>
        <end position="46"/>
    </location>
</feature>
<evidence type="ECO:0000259" key="2">
    <source>
        <dbReference type="PROSITE" id="PS50174"/>
    </source>
</evidence>
<evidence type="ECO:0000313" key="3">
    <source>
        <dbReference type="EMBL" id="CRZ11100.1"/>
    </source>
</evidence>